<feature type="region of interest" description="Disordered" evidence="1">
    <location>
        <begin position="48"/>
        <end position="83"/>
    </location>
</feature>
<sequence length="83" mass="9116">MMNEEHRDLEAQIVKDIHCKEIDLVNRDPKNINEDIVKVGGAAGAAAEHWGPRAGSTPLPRDLVPCPLQDGQTRPRQPQARGS</sequence>
<keyword evidence="3" id="KW-1185">Reference proteome</keyword>
<dbReference type="Proteomes" id="UP000700334">
    <property type="component" value="Unassembled WGS sequence"/>
</dbReference>
<evidence type="ECO:0000313" key="2">
    <source>
        <dbReference type="EMBL" id="KAG8516860.1"/>
    </source>
</evidence>
<name>A0A8J6DR83_GALPY</name>
<evidence type="ECO:0000313" key="3">
    <source>
        <dbReference type="Proteomes" id="UP000700334"/>
    </source>
</evidence>
<protein>
    <submittedName>
        <fullName evidence="2">Caveolin-3</fullName>
    </submittedName>
</protein>
<dbReference type="OrthoDB" id="5917823at2759"/>
<evidence type="ECO:0000256" key="1">
    <source>
        <dbReference type="SAM" id="MobiDB-lite"/>
    </source>
</evidence>
<gene>
    <name evidence="2" type="ORF">J0S82_013414</name>
</gene>
<reference evidence="2" key="1">
    <citation type="journal article" date="2021" name="Evol. Appl.">
        <title>The genome of the Pyrenean desman and the effects of bottlenecks and inbreeding on the genomic landscape of an endangered species.</title>
        <authorList>
            <person name="Escoda L."/>
            <person name="Castresana J."/>
        </authorList>
    </citation>
    <scope>NUCLEOTIDE SEQUENCE</scope>
    <source>
        <strain evidence="2">IBE-C5619</strain>
    </source>
</reference>
<proteinExistence type="predicted"/>
<comment type="caution">
    <text evidence="2">The sequence shown here is derived from an EMBL/GenBank/DDBJ whole genome shotgun (WGS) entry which is preliminary data.</text>
</comment>
<feature type="compositionally biased region" description="Polar residues" evidence="1">
    <location>
        <begin position="70"/>
        <end position="83"/>
    </location>
</feature>
<accession>A0A8J6DR83</accession>
<dbReference type="AlphaFoldDB" id="A0A8J6DR83"/>
<dbReference type="EMBL" id="JAGFMF010011663">
    <property type="protein sequence ID" value="KAG8516860.1"/>
    <property type="molecule type" value="Genomic_DNA"/>
</dbReference>
<organism evidence="2 3">
    <name type="scientific">Galemys pyrenaicus</name>
    <name type="common">Iberian desman</name>
    <name type="synonym">Pyrenean desman</name>
    <dbReference type="NCBI Taxonomy" id="202257"/>
    <lineage>
        <taxon>Eukaryota</taxon>
        <taxon>Metazoa</taxon>
        <taxon>Chordata</taxon>
        <taxon>Craniata</taxon>
        <taxon>Vertebrata</taxon>
        <taxon>Euteleostomi</taxon>
        <taxon>Mammalia</taxon>
        <taxon>Eutheria</taxon>
        <taxon>Laurasiatheria</taxon>
        <taxon>Eulipotyphla</taxon>
        <taxon>Talpidae</taxon>
        <taxon>Galemys</taxon>
    </lineage>
</organism>